<dbReference type="GO" id="GO:0046872">
    <property type="term" value="F:metal ion binding"/>
    <property type="evidence" value="ECO:0007669"/>
    <property type="project" value="UniProtKB-KW"/>
</dbReference>
<dbReference type="InterPro" id="IPR011993">
    <property type="entry name" value="PH-like_dom_sf"/>
</dbReference>
<dbReference type="PANTHER" id="PTHR22988:SF31">
    <property type="entry name" value="SERINE_THREONINE-PROTEIN KINASE MRCK ALPHA"/>
    <property type="match status" value="1"/>
</dbReference>
<sequence length="798" mass="89661">MSKERTPLFCRMKDYRLLQNASGSIGDEKDVQGLTLEITKEVESFRNSSLVTGARVSVSHSPGRLTEWKKEQNALGAMERFDKRDASAMLTWESALDREQTSRQALPEAAAVALACKMKAKEKYQSDLWLEIEHLNKGIVQQDSSSPSSAGFSTTSNAVVPCETDAIENMFEQNLKIKFYISSRSTSPSSPSGDEADLVKVIDSAHLPVHTPTIKRKEYHSRIPFPTKNKTHQFFLMSFTAPTKCHQCTSLMVGLIRQGCVCDACGFSCHTTCVEKAPRACPVPFQQKKGALCLDLQKGMGTAYEGHVWIPKKTGVEKGWQRALAIACDFKLFLYDVDEEKDSKPNVVVSQSIDMRDRAFSVSPVWSSDFIPGKKKEMLRMFKVTASQLSAPSNRYSIPILADSENERSEWVRVLSELHEILRKRHSGDRSVYMLKEACDSSLPLIKTTQTATIIDHKRIALGNEEGLFIVHVTIDEIIRVGDMKHIHQIELIPHGQMVAVISGRRHHVQLFPMSALDGRKTDVHKLVETKGCQTMTSGTVCQGAHTCLCVARKSHVFCYELFQSKKISHRKFKELQTPTNVQWMAIFGEQLCIGFQSGFLRYPLKREGIPYRMLHSHDPTLSFIARQPVDALCAIEISSIEYLLCFKSIGIYTDSRGLRSRPAELMWPATPTYCRYNAPYLSVYSENAVDIFDVNSTEWIQTVPLKKVRPLNSEGSLNILHLETIRLIYFKNKMTNGDELVFPESDDRQKQASVPPPRQQAALFLPRSQGERAAAEGAVTPDLSQGTGRTTRGPRDI</sequence>
<dbReference type="PROSITE" id="PS50081">
    <property type="entry name" value="ZF_DAG_PE_2"/>
    <property type="match status" value="1"/>
</dbReference>
<dbReference type="PROSITE" id="PS00479">
    <property type="entry name" value="ZF_DAG_PE_1"/>
    <property type="match status" value="1"/>
</dbReference>
<keyword evidence="4" id="KW-0808">Transferase</keyword>
<dbReference type="FunFam" id="3.30.60.20:FF:000005">
    <property type="entry name" value="Non-specific serine/threonine protein kinase"/>
    <property type="match status" value="1"/>
</dbReference>
<dbReference type="Pfam" id="PF25346">
    <property type="entry name" value="PH_MRCK"/>
    <property type="match status" value="1"/>
</dbReference>
<keyword evidence="4" id="KW-0418">Kinase</keyword>
<dbReference type="GeneTree" id="ENSGT01030000234517"/>
<protein>
    <recommendedName>
        <fullName evidence="14">Non-specific serine/threonine protein kinase</fullName>
    </recommendedName>
</protein>
<dbReference type="GO" id="GO:0004674">
    <property type="term" value="F:protein serine/threonine kinase activity"/>
    <property type="evidence" value="ECO:0007669"/>
    <property type="project" value="UniProtKB-KW"/>
</dbReference>
<accession>A0A8C4M4Q0</accession>
<evidence type="ECO:0000313" key="13">
    <source>
        <dbReference type="Proteomes" id="UP000694387"/>
    </source>
</evidence>
<keyword evidence="1" id="KW-0723">Serine/threonine-protein kinase</keyword>
<comment type="catalytic activity">
    <reaction evidence="6">
        <text>L-threonyl-[protein] + ATP = O-phospho-L-threonyl-[protein] + ADP + H(+)</text>
        <dbReference type="Rhea" id="RHEA:46608"/>
        <dbReference type="Rhea" id="RHEA-COMP:11060"/>
        <dbReference type="Rhea" id="RHEA-COMP:11605"/>
        <dbReference type="ChEBI" id="CHEBI:15378"/>
        <dbReference type="ChEBI" id="CHEBI:30013"/>
        <dbReference type="ChEBI" id="CHEBI:30616"/>
        <dbReference type="ChEBI" id="CHEBI:61977"/>
        <dbReference type="ChEBI" id="CHEBI:456216"/>
        <dbReference type="EC" id="2.7.11.1"/>
    </reaction>
</comment>
<evidence type="ECO:0000313" key="12">
    <source>
        <dbReference type="Ensembl" id="ENSEASP00005020359.2"/>
    </source>
</evidence>
<dbReference type="Pfam" id="PF00780">
    <property type="entry name" value="CNH"/>
    <property type="match status" value="1"/>
</dbReference>
<dbReference type="InterPro" id="IPR057529">
    <property type="entry name" value="MRCK/ROCK_PH"/>
</dbReference>
<comment type="catalytic activity">
    <reaction evidence="7">
        <text>L-seryl-[protein] + ATP = O-phospho-L-seryl-[protein] + ADP + H(+)</text>
        <dbReference type="Rhea" id="RHEA:17989"/>
        <dbReference type="Rhea" id="RHEA-COMP:9863"/>
        <dbReference type="Rhea" id="RHEA-COMP:11604"/>
        <dbReference type="ChEBI" id="CHEBI:15378"/>
        <dbReference type="ChEBI" id="CHEBI:29999"/>
        <dbReference type="ChEBI" id="CHEBI:30616"/>
        <dbReference type="ChEBI" id="CHEBI:83421"/>
        <dbReference type="ChEBI" id="CHEBI:456216"/>
        <dbReference type="EC" id="2.7.11.1"/>
    </reaction>
</comment>
<dbReference type="SUPFAM" id="SSF50729">
    <property type="entry name" value="PH domain-like"/>
    <property type="match status" value="1"/>
</dbReference>
<proteinExistence type="predicted"/>
<dbReference type="InterPro" id="IPR001180">
    <property type="entry name" value="CNH_dom"/>
</dbReference>
<evidence type="ECO:0000256" key="6">
    <source>
        <dbReference type="ARBA" id="ARBA00047899"/>
    </source>
</evidence>
<dbReference type="PROSITE" id="PS50003">
    <property type="entry name" value="PH_DOMAIN"/>
    <property type="match status" value="1"/>
</dbReference>
<evidence type="ECO:0000259" key="9">
    <source>
        <dbReference type="PROSITE" id="PS50003"/>
    </source>
</evidence>
<dbReference type="GO" id="GO:0005737">
    <property type="term" value="C:cytoplasm"/>
    <property type="evidence" value="ECO:0007669"/>
    <property type="project" value="TreeGrafter"/>
</dbReference>
<dbReference type="Gene3D" id="3.30.60.20">
    <property type="match status" value="1"/>
</dbReference>
<dbReference type="Pfam" id="PF00130">
    <property type="entry name" value="C1_1"/>
    <property type="match status" value="1"/>
</dbReference>
<dbReference type="GO" id="GO:0031032">
    <property type="term" value="P:actomyosin structure organization"/>
    <property type="evidence" value="ECO:0007669"/>
    <property type="project" value="TreeGrafter"/>
</dbReference>
<dbReference type="Gene3D" id="2.30.29.30">
    <property type="entry name" value="Pleckstrin-homology domain (PH domain)/Phosphotyrosine-binding domain (PTB)"/>
    <property type="match status" value="1"/>
</dbReference>
<feature type="domain" description="Phorbol-ester/DAG-type" evidence="10">
    <location>
        <begin position="231"/>
        <end position="281"/>
    </location>
</feature>
<dbReference type="PROSITE" id="PS50219">
    <property type="entry name" value="CNH"/>
    <property type="match status" value="1"/>
</dbReference>
<organism evidence="12 13">
    <name type="scientific">Equus asinus</name>
    <name type="common">Donkey</name>
    <name type="synonym">Equus africanus asinus</name>
    <dbReference type="NCBI Taxonomy" id="9793"/>
    <lineage>
        <taxon>Eukaryota</taxon>
        <taxon>Metazoa</taxon>
        <taxon>Chordata</taxon>
        <taxon>Craniata</taxon>
        <taxon>Vertebrata</taxon>
        <taxon>Euteleostomi</taxon>
        <taxon>Mammalia</taxon>
        <taxon>Eutheria</taxon>
        <taxon>Laurasiatheria</taxon>
        <taxon>Perissodactyla</taxon>
        <taxon>Equidae</taxon>
        <taxon>Equus</taxon>
    </lineage>
</organism>
<dbReference type="InterPro" id="IPR002219">
    <property type="entry name" value="PKC_DAG/PE"/>
</dbReference>
<name>A0A8C4M4Q0_EQUAS</name>
<reference evidence="12 13" key="1">
    <citation type="journal article" date="2020" name="Nat. Commun.">
        <title>Donkey genomes provide new insights into domestication and selection for coat color.</title>
        <authorList>
            <person name="Wang"/>
            <person name="C."/>
            <person name="Li"/>
            <person name="H."/>
            <person name="Guo"/>
            <person name="Y."/>
            <person name="Huang"/>
            <person name="J."/>
            <person name="Sun"/>
            <person name="Y."/>
            <person name="Min"/>
            <person name="J."/>
            <person name="Wang"/>
            <person name="J."/>
            <person name="Fang"/>
            <person name="X."/>
            <person name="Zhao"/>
            <person name="Z."/>
            <person name="Wang"/>
            <person name="S."/>
            <person name="Zhang"/>
            <person name="Y."/>
            <person name="Liu"/>
            <person name="Q."/>
            <person name="Jiang"/>
            <person name="Q."/>
            <person name="Wang"/>
            <person name="X."/>
            <person name="Guo"/>
            <person name="Y."/>
            <person name="Yang"/>
            <person name="C."/>
            <person name="Wang"/>
            <person name="Y."/>
            <person name="Tian"/>
            <person name="F."/>
            <person name="Zhuang"/>
            <person name="G."/>
            <person name="Fan"/>
            <person name="Y."/>
            <person name="Gao"/>
            <person name="Q."/>
            <person name="Li"/>
            <person name="Y."/>
            <person name="Ju"/>
            <person name="Z."/>
            <person name="Li"/>
            <person name="J."/>
            <person name="Li"/>
            <person name="R."/>
            <person name="Hou"/>
            <person name="M."/>
            <person name="Yang"/>
            <person name="G."/>
            <person name="Liu"/>
            <person name="G."/>
            <person name="Liu"/>
            <person name="W."/>
            <person name="Guo"/>
            <person name="J."/>
            <person name="Pan"/>
            <person name="S."/>
            <person name="Fan"/>
            <person name="G."/>
            <person name="Zhang"/>
            <person name="W."/>
            <person name="Zhang"/>
            <person name="R."/>
            <person name="Yu"/>
            <person name="J."/>
            <person name="Zhang"/>
            <person name="X."/>
            <person name="Yin"/>
            <person name="Q."/>
            <person name="Ji"/>
            <person name="C."/>
            <person name="Jin"/>
            <person name="Y."/>
            <person name="Yue"/>
            <person name="G."/>
            <person name="Liu"/>
            <person name="M."/>
            <person name="Xu"/>
            <person name="J."/>
            <person name="Liu"/>
            <person name="S."/>
            <person name="Jordana"/>
            <person name="J."/>
            <person name="Noce"/>
            <person name="A."/>
            <person name="Amills"/>
            <person name="M."/>
            <person name="Wu"/>
            <person name="D.D."/>
            <person name="Li"/>
            <person name="S."/>
            <person name="Zhou"/>
            <person name="X. and Zhong"/>
            <person name="J."/>
        </authorList>
    </citation>
    <scope>NUCLEOTIDE SEQUENCE [LARGE SCALE GENOMIC DNA]</scope>
</reference>
<keyword evidence="2" id="KW-0597">Phosphoprotein</keyword>
<reference evidence="12" key="3">
    <citation type="submission" date="2025-09" db="UniProtKB">
        <authorList>
            <consortium name="Ensembl"/>
        </authorList>
    </citation>
    <scope>IDENTIFICATION</scope>
</reference>
<feature type="region of interest" description="Disordered" evidence="8">
    <location>
        <begin position="767"/>
        <end position="798"/>
    </location>
</feature>
<keyword evidence="5" id="KW-0862">Zinc</keyword>
<evidence type="ECO:0000256" key="1">
    <source>
        <dbReference type="ARBA" id="ARBA00022527"/>
    </source>
</evidence>
<dbReference type="SMART" id="SM00109">
    <property type="entry name" value="C1"/>
    <property type="match status" value="1"/>
</dbReference>
<feature type="domain" description="CNH" evidence="11">
    <location>
        <begin position="445"/>
        <end position="719"/>
    </location>
</feature>
<feature type="domain" description="PH" evidence="9">
    <location>
        <begin position="301"/>
        <end position="420"/>
    </location>
</feature>
<dbReference type="PANTHER" id="PTHR22988">
    <property type="entry name" value="MYOTONIC DYSTROPHY S/T KINASE-RELATED"/>
    <property type="match status" value="1"/>
</dbReference>
<dbReference type="InterPro" id="IPR050839">
    <property type="entry name" value="Rho-assoc_Ser/Thr_Kinase"/>
</dbReference>
<keyword evidence="13" id="KW-1185">Reference proteome</keyword>
<gene>
    <name evidence="12" type="primary">LOC106839745</name>
</gene>
<dbReference type="SMART" id="SM00233">
    <property type="entry name" value="PH"/>
    <property type="match status" value="1"/>
</dbReference>
<evidence type="ECO:0000256" key="8">
    <source>
        <dbReference type="SAM" id="MobiDB-lite"/>
    </source>
</evidence>
<evidence type="ECO:0008006" key="14">
    <source>
        <dbReference type="Google" id="ProtNLM"/>
    </source>
</evidence>
<dbReference type="InterPro" id="IPR046349">
    <property type="entry name" value="C1-like_sf"/>
</dbReference>
<evidence type="ECO:0000256" key="5">
    <source>
        <dbReference type="ARBA" id="ARBA00022833"/>
    </source>
</evidence>
<dbReference type="GO" id="GO:0042641">
    <property type="term" value="C:actomyosin"/>
    <property type="evidence" value="ECO:0007669"/>
    <property type="project" value="TreeGrafter"/>
</dbReference>
<dbReference type="SMART" id="SM00036">
    <property type="entry name" value="CNH"/>
    <property type="match status" value="1"/>
</dbReference>
<evidence type="ECO:0000256" key="4">
    <source>
        <dbReference type="ARBA" id="ARBA00022777"/>
    </source>
</evidence>
<evidence type="ECO:0000256" key="3">
    <source>
        <dbReference type="ARBA" id="ARBA00022723"/>
    </source>
</evidence>
<reference evidence="12" key="2">
    <citation type="submission" date="2025-08" db="UniProtKB">
        <authorList>
            <consortium name="Ensembl"/>
        </authorList>
    </citation>
    <scope>IDENTIFICATION</scope>
</reference>
<evidence type="ECO:0000259" key="10">
    <source>
        <dbReference type="PROSITE" id="PS50081"/>
    </source>
</evidence>
<dbReference type="InterPro" id="IPR001849">
    <property type="entry name" value="PH_domain"/>
</dbReference>
<keyword evidence="3" id="KW-0479">Metal-binding</keyword>
<dbReference type="Proteomes" id="UP000694387">
    <property type="component" value="Chromosome 23"/>
</dbReference>
<evidence type="ECO:0000256" key="2">
    <source>
        <dbReference type="ARBA" id="ARBA00022553"/>
    </source>
</evidence>
<evidence type="ECO:0000259" key="11">
    <source>
        <dbReference type="PROSITE" id="PS50219"/>
    </source>
</evidence>
<dbReference type="SUPFAM" id="SSF57889">
    <property type="entry name" value="Cysteine-rich domain"/>
    <property type="match status" value="1"/>
</dbReference>
<dbReference type="Ensembl" id="ENSEAST00005022104.2">
    <property type="protein sequence ID" value="ENSEASP00005020359.2"/>
    <property type="gene ID" value="ENSEASG00005014006.2"/>
</dbReference>
<dbReference type="AlphaFoldDB" id="A0A8C4M4Q0"/>
<evidence type="ECO:0000256" key="7">
    <source>
        <dbReference type="ARBA" id="ARBA00048679"/>
    </source>
</evidence>